<evidence type="ECO:0000313" key="5">
    <source>
        <dbReference type="EMBL" id="MBR9727245.1"/>
    </source>
</evidence>
<feature type="domain" description="Multidrug resistance protein MdtA-like barrel-sandwich hybrid" evidence="2">
    <location>
        <begin position="62"/>
        <end position="183"/>
    </location>
</feature>
<feature type="domain" description="CusB-like beta-barrel" evidence="3">
    <location>
        <begin position="195"/>
        <end position="269"/>
    </location>
</feature>
<dbReference type="InterPro" id="IPR006143">
    <property type="entry name" value="RND_pump_MFP"/>
</dbReference>
<dbReference type="InterPro" id="IPR058637">
    <property type="entry name" value="YknX-like_C"/>
</dbReference>
<evidence type="ECO:0000259" key="2">
    <source>
        <dbReference type="Pfam" id="PF25917"/>
    </source>
</evidence>
<dbReference type="Gene3D" id="2.40.30.170">
    <property type="match status" value="1"/>
</dbReference>
<dbReference type="Gene3D" id="2.40.420.20">
    <property type="match status" value="1"/>
</dbReference>
<dbReference type="Gene3D" id="2.40.50.100">
    <property type="match status" value="1"/>
</dbReference>
<dbReference type="Pfam" id="PF25989">
    <property type="entry name" value="YknX_C"/>
    <property type="match status" value="1"/>
</dbReference>
<evidence type="ECO:0000259" key="4">
    <source>
        <dbReference type="Pfam" id="PF25989"/>
    </source>
</evidence>
<organism evidence="5 6">
    <name type="scientific">Shewanella intestini</name>
    <dbReference type="NCBI Taxonomy" id="2017544"/>
    <lineage>
        <taxon>Bacteria</taxon>
        <taxon>Pseudomonadati</taxon>
        <taxon>Pseudomonadota</taxon>
        <taxon>Gammaproteobacteria</taxon>
        <taxon>Alteromonadales</taxon>
        <taxon>Shewanellaceae</taxon>
        <taxon>Shewanella</taxon>
    </lineage>
</organism>
<dbReference type="SUPFAM" id="SSF111369">
    <property type="entry name" value="HlyD-like secretion proteins"/>
    <property type="match status" value="1"/>
</dbReference>
<dbReference type="InterPro" id="IPR058625">
    <property type="entry name" value="MdtA-like_BSH"/>
</dbReference>
<dbReference type="EMBL" id="JAAIKR010000002">
    <property type="protein sequence ID" value="MBR9727245.1"/>
    <property type="molecule type" value="Genomic_DNA"/>
</dbReference>
<dbReference type="Pfam" id="PF25917">
    <property type="entry name" value="BSH_RND"/>
    <property type="match status" value="1"/>
</dbReference>
<gene>
    <name evidence="5" type="ORF">G3R48_04435</name>
</gene>
<evidence type="ECO:0000256" key="1">
    <source>
        <dbReference type="ARBA" id="ARBA00009477"/>
    </source>
</evidence>
<sequence length="360" mass="39733">MKNIIITLLVLAGIAYAYYNSQSEKTLAKKERPIPNVVVANAKMMQVRDEVEAIGTGKAYESITVTSKISEIITSLNFEDGQLVKKGQLLVQLQDTEQQAKVRAASVVLKEHIREFDRISSLVTSKTVAETERDRLQSLIDSARAVLDQEVAALADRTINAPFSGRLGIRNVSRGSFVTPSQAITTLDDVSKIKLDFSVPERFIQELQVGKQILAETVAFPDTIFKGKVTVVDSRVNPVTRAVIVRAIVPNADHALLPGMLMKVNLIKQSREALLLPESAIIPIQDKHYVYLVNSENKIERLQIHIGLRTRGWVEVVDGLKVGDPVVIRGLLKVRPGDTVTPEQAERFHFALKGNAETAA</sequence>
<dbReference type="Proteomes" id="UP000811844">
    <property type="component" value="Unassembled WGS sequence"/>
</dbReference>
<comment type="caution">
    <text evidence="5">The sequence shown here is derived from an EMBL/GenBank/DDBJ whole genome shotgun (WGS) entry which is preliminary data.</text>
</comment>
<dbReference type="NCBIfam" id="TIGR01730">
    <property type="entry name" value="RND_mfp"/>
    <property type="match status" value="1"/>
</dbReference>
<feature type="domain" description="YknX-like C-terminal permuted SH3-like" evidence="4">
    <location>
        <begin position="274"/>
        <end position="341"/>
    </location>
</feature>
<comment type="similarity">
    <text evidence="1">Belongs to the membrane fusion protein (MFP) (TC 8.A.1) family.</text>
</comment>
<dbReference type="RefSeq" id="WP_153663461.1">
    <property type="nucleotide sequence ID" value="NZ_JAAIKR010000002.1"/>
</dbReference>
<dbReference type="Gene3D" id="1.10.287.470">
    <property type="entry name" value="Helix hairpin bin"/>
    <property type="match status" value="1"/>
</dbReference>
<dbReference type="PANTHER" id="PTHR30469:SF16">
    <property type="entry name" value="HAE1 FAMILY EFFLUX PUMP MFP COMPONENT"/>
    <property type="match status" value="1"/>
</dbReference>
<accession>A0ABS5HZN7</accession>
<name>A0ABS5HZN7_9GAMM</name>
<protein>
    <submittedName>
        <fullName evidence="5">Efflux RND transporter periplasmic adaptor subunit</fullName>
    </submittedName>
</protein>
<proteinExistence type="inferred from homology"/>
<dbReference type="Pfam" id="PF25954">
    <property type="entry name" value="Beta-barrel_RND_2"/>
    <property type="match status" value="1"/>
</dbReference>
<evidence type="ECO:0000259" key="3">
    <source>
        <dbReference type="Pfam" id="PF25954"/>
    </source>
</evidence>
<keyword evidence="6" id="KW-1185">Reference proteome</keyword>
<evidence type="ECO:0000313" key="6">
    <source>
        <dbReference type="Proteomes" id="UP000811844"/>
    </source>
</evidence>
<dbReference type="PANTHER" id="PTHR30469">
    <property type="entry name" value="MULTIDRUG RESISTANCE PROTEIN MDTA"/>
    <property type="match status" value="1"/>
</dbReference>
<dbReference type="InterPro" id="IPR058792">
    <property type="entry name" value="Beta-barrel_RND_2"/>
</dbReference>
<reference evidence="5 6" key="1">
    <citation type="submission" date="2020-02" db="EMBL/GenBank/DDBJ databases">
        <title>Shewanella WXL01 sp. nov., a marine bacterium isolated from green algae in Luhuitou Fringing Reef (Northern South China Sea).</title>
        <authorList>
            <person name="Wang X."/>
        </authorList>
    </citation>
    <scope>NUCLEOTIDE SEQUENCE [LARGE SCALE GENOMIC DNA]</scope>
    <source>
        <strain evidence="5 6">MCCC 1A01895</strain>
    </source>
</reference>